<keyword evidence="3" id="KW-1185">Reference proteome</keyword>
<dbReference type="InterPro" id="IPR036397">
    <property type="entry name" value="RNaseH_sf"/>
</dbReference>
<feature type="domain" description="3'-5' exonuclease" evidence="1">
    <location>
        <begin position="1"/>
        <end position="166"/>
    </location>
</feature>
<dbReference type="GO" id="GO:0003676">
    <property type="term" value="F:nucleic acid binding"/>
    <property type="evidence" value="ECO:0007669"/>
    <property type="project" value="InterPro"/>
</dbReference>
<protein>
    <recommendedName>
        <fullName evidence="1">3'-5' exonuclease domain-containing protein</fullName>
    </recommendedName>
</protein>
<dbReference type="InterPro" id="IPR051086">
    <property type="entry name" value="RNase_D-like"/>
</dbReference>
<dbReference type="InterPro" id="IPR002562">
    <property type="entry name" value="3'-5'_exonuclease_dom"/>
</dbReference>
<dbReference type="InterPro" id="IPR012337">
    <property type="entry name" value="RNaseH-like_sf"/>
</dbReference>
<dbReference type="InterPro" id="IPR044876">
    <property type="entry name" value="HRDC_dom_sf"/>
</dbReference>
<dbReference type="RefSeq" id="WP_200309567.1">
    <property type="nucleotide sequence ID" value="NZ_JAENIM010000007.1"/>
</dbReference>
<evidence type="ECO:0000259" key="1">
    <source>
        <dbReference type="SMART" id="SM00474"/>
    </source>
</evidence>
<sequence>MIESSERLREFLAASESNGEVRCAIDTEADSLHRYSESLCLVQFSNEHEQVLIDPLAIEDMSSLRDYMRERVVWMHGADYDMSMLRQTFDEIPQTVFDTQIGARLLGVRKFGYADLVLHYEGVSLSKTSQKADWAKRPLTPVMAEYALNDVVYLLPMADKITAQLKELGRYDWFLESCEVAREKALNRIVEKVDPWRIKGAGKLQPKGLAYLKALWYWRDAEAADWDRPTFMVCGNKQLLVWVENLLQGKKPELPKHYRSKRVIKFKKAVAAVAEMDAADYPQRLRVQRRKRDDEFEARLEAVLAKRDSVATELDIDPSLLGSRAVLEALCSGEGESYDLLMKWQRELMEL</sequence>
<dbReference type="CDD" id="cd06142">
    <property type="entry name" value="RNaseD_exo"/>
    <property type="match status" value="1"/>
</dbReference>
<dbReference type="Pfam" id="PF01612">
    <property type="entry name" value="DNA_pol_A_exo1"/>
    <property type="match status" value="1"/>
</dbReference>
<dbReference type="Gene3D" id="1.10.150.80">
    <property type="entry name" value="HRDC domain"/>
    <property type="match status" value="1"/>
</dbReference>
<dbReference type="SUPFAM" id="SSF47819">
    <property type="entry name" value="HRDC-like"/>
    <property type="match status" value="1"/>
</dbReference>
<dbReference type="SMART" id="SM00474">
    <property type="entry name" value="35EXOc"/>
    <property type="match status" value="1"/>
</dbReference>
<dbReference type="Proteomes" id="UP000624703">
    <property type="component" value="Unassembled WGS sequence"/>
</dbReference>
<dbReference type="PANTHER" id="PTHR47649:SF1">
    <property type="entry name" value="RIBONUCLEASE D"/>
    <property type="match status" value="1"/>
</dbReference>
<evidence type="ECO:0000313" key="3">
    <source>
        <dbReference type="Proteomes" id="UP000624703"/>
    </source>
</evidence>
<organism evidence="2 3">
    <name type="scientific">Persicirhabdus sediminis</name>
    <dbReference type="NCBI Taxonomy" id="454144"/>
    <lineage>
        <taxon>Bacteria</taxon>
        <taxon>Pseudomonadati</taxon>
        <taxon>Verrucomicrobiota</taxon>
        <taxon>Verrucomicrobiia</taxon>
        <taxon>Verrucomicrobiales</taxon>
        <taxon>Verrucomicrobiaceae</taxon>
        <taxon>Persicirhabdus</taxon>
    </lineage>
</organism>
<gene>
    <name evidence="2" type="ORF">JIN82_00320</name>
</gene>
<dbReference type="GO" id="GO:0000166">
    <property type="term" value="F:nucleotide binding"/>
    <property type="evidence" value="ECO:0007669"/>
    <property type="project" value="InterPro"/>
</dbReference>
<comment type="caution">
    <text evidence="2">The sequence shown here is derived from an EMBL/GenBank/DDBJ whole genome shotgun (WGS) entry which is preliminary data.</text>
</comment>
<dbReference type="EMBL" id="JAENIM010000007">
    <property type="protein sequence ID" value="MBK1789589.1"/>
    <property type="molecule type" value="Genomic_DNA"/>
</dbReference>
<dbReference type="AlphaFoldDB" id="A0A8J7MAZ4"/>
<dbReference type="Gene3D" id="3.30.420.10">
    <property type="entry name" value="Ribonuclease H-like superfamily/Ribonuclease H"/>
    <property type="match status" value="1"/>
</dbReference>
<proteinExistence type="predicted"/>
<name>A0A8J7MAZ4_9BACT</name>
<dbReference type="PANTHER" id="PTHR47649">
    <property type="entry name" value="RIBONUCLEASE D"/>
    <property type="match status" value="1"/>
</dbReference>
<reference evidence="2" key="1">
    <citation type="submission" date="2021-01" db="EMBL/GenBank/DDBJ databases">
        <title>Modified the classification status of verrucomicrobia.</title>
        <authorList>
            <person name="Feng X."/>
        </authorList>
    </citation>
    <scope>NUCLEOTIDE SEQUENCE</scope>
    <source>
        <strain evidence="2">_KCTC 22039</strain>
    </source>
</reference>
<dbReference type="GO" id="GO:0006139">
    <property type="term" value="P:nucleobase-containing compound metabolic process"/>
    <property type="evidence" value="ECO:0007669"/>
    <property type="project" value="InterPro"/>
</dbReference>
<dbReference type="InterPro" id="IPR010997">
    <property type="entry name" value="HRDC-like_sf"/>
</dbReference>
<dbReference type="SUPFAM" id="SSF53098">
    <property type="entry name" value="Ribonuclease H-like"/>
    <property type="match status" value="1"/>
</dbReference>
<evidence type="ECO:0000313" key="2">
    <source>
        <dbReference type="EMBL" id="MBK1789589.1"/>
    </source>
</evidence>
<dbReference type="GO" id="GO:0008408">
    <property type="term" value="F:3'-5' exonuclease activity"/>
    <property type="evidence" value="ECO:0007669"/>
    <property type="project" value="InterPro"/>
</dbReference>
<accession>A0A8J7MAZ4</accession>